<feature type="compositionally biased region" description="Gly residues" evidence="1">
    <location>
        <begin position="447"/>
        <end position="512"/>
    </location>
</feature>
<accession>A0A2P7QSA6</accession>
<gene>
    <name evidence="2" type="ORF">C7I55_11185</name>
</gene>
<organism evidence="2 3">
    <name type="scientific">Allosphingosinicella deserti</name>
    <dbReference type="NCBI Taxonomy" id="2116704"/>
    <lineage>
        <taxon>Bacteria</taxon>
        <taxon>Pseudomonadati</taxon>
        <taxon>Pseudomonadota</taxon>
        <taxon>Alphaproteobacteria</taxon>
        <taxon>Sphingomonadales</taxon>
        <taxon>Sphingomonadaceae</taxon>
        <taxon>Allosphingosinicella</taxon>
    </lineage>
</organism>
<feature type="compositionally biased region" description="Basic and acidic residues" evidence="1">
    <location>
        <begin position="187"/>
        <end position="198"/>
    </location>
</feature>
<feature type="compositionally biased region" description="Acidic residues" evidence="1">
    <location>
        <begin position="173"/>
        <end position="183"/>
    </location>
</feature>
<feature type="compositionally biased region" description="Gly residues" evidence="1">
    <location>
        <begin position="428"/>
        <end position="438"/>
    </location>
</feature>
<dbReference type="EMBL" id="PXYI01000003">
    <property type="protein sequence ID" value="PSJ40841.1"/>
    <property type="molecule type" value="Genomic_DNA"/>
</dbReference>
<evidence type="ECO:0000313" key="3">
    <source>
        <dbReference type="Proteomes" id="UP000241167"/>
    </source>
</evidence>
<proteinExistence type="predicted"/>
<dbReference type="AlphaFoldDB" id="A0A2P7QSA6"/>
<sequence>MATAAPLPPPRPRRAAASAVRDEVRHGVRSLLAAQQGFSALDPETRRDLAGSLVKIGSAALANDELARRPVPRRPMGTALNAGSEFSGVATDRVAGTTQAVLNAVSFPRFVTELITGVFKAMNDSNQQQMTAFVDLIRNVAQTTEGFADANVGIAGARAWIAERFPTAYAIEGAEDEEPEDLSGLDPEERRQRQAEIQAERDAATRLVLRPGASPPSEAALRAAFELPEEESISGGNPEALVPLARQVMARGRQQLLATMIQMGLQRIVIESGRLNASMRFHIDASSAAAQDRGSQFDMRNTTEVGVNGKVGIWGAEAKMQNTIGYVSTDRVQTNEEMNTSVDLDSAVELIFRTDYVALDRLAGGPAQERIRVNSLNPEAEAARASQERTAAAAARRADRIARSGDLNTALRTPPAPPAMAPLPARSGGAGSGTGTGTGTTDTSSPGAGGTTGAGAGTGTAGSGTGAGSTGSGAGAGTGNTGTGTGGASTGTGAAGSGAGGAPTGTGAGAATGGAPVRP</sequence>
<feature type="region of interest" description="Disordered" evidence="1">
    <location>
        <begin position="171"/>
        <end position="198"/>
    </location>
</feature>
<dbReference type="Proteomes" id="UP000241167">
    <property type="component" value="Unassembled WGS sequence"/>
</dbReference>
<reference evidence="2 3" key="1">
    <citation type="submission" date="2018-03" db="EMBL/GenBank/DDBJ databases">
        <title>The draft genome of Sphingosinicella sp. GL-C-18.</title>
        <authorList>
            <person name="Liu L."/>
            <person name="Li L."/>
            <person name="Liang L."/>
            <person name="Zhang X."/>
            <person name="Wang T."/>
        </authorList>
    </citation>
    <scope>NUCLEOTIDE SEQUENCE [LARGE SCALE GENOMIC DNA]</scope>
    <source>
        <strain evidence="2 3">GL-C-18</strain>
    </source>
</reference>
<comment type="caution">
    <text evidence="2">The sequence shown here is derived from an EMBL/GenBank/DDBJ whole genome shotgun (WGS) entry which is preliminary data.</text>
</comment>
<evidence type="ECO:0000313" key="2">
    <source>
        <dbReference type="EMBL" id="PSJ40841.1"/>
    </source>
</evidence>
<protein>
    <submittedName>
        <fullName evidence="2">Uncharacterized protein</fullName>
    </submittedName>
</protein>
<name>A0A2P7QSA6_9SPHN</name>
<evidence type="ECO:0000256" key="1">
    <source>
        <dbReference type="SAM" id="MobiDB-lite"/>
    </source>
</evidence>
<keyword evidence="3" id="KW-1185">Reference proteome</keyword>
<feature type="region of interest" description="Disordered" evidence="1">
    <location>
        <begin position="395"/>
        <end position="519"/>
    </location>
</feature>